<dbReference type="RefSeq" id="WP_132318714.1">
    <property type="nucleotide sequence ID" value="NZ_FWZT01000008.1"/>
</dbReference>
<evidence type="ECO:0000313" key="2">
    <source>
        <dbReference type="EMBL" id="SMF27442.1"/>
    </source>
</evidence>
<protein>
    <recommendedName>
        <fullName evidence="4">DUF3015 domain-containing protein</fullName>
    </recommendedName>
</protein>
<reference evidence="3" key="1">
    <citation type="submission" date="2017-04" db="EMBL/GenBank/DDBJ databases">
        <authorList>
            <person name="Varghese N."/>
            <person name="Submissions S."/>
        </authorList>
    </citation>
    <scope>NUCLEOTIDE SEQUENCE [LARGE SCALE GENOMIC DNA]</scope>
    <source>
        <strain evidence="3">RKEM611</strain>
    </source>
</reference>
<proteinExistence type="predicted"/>
<keyword evidence="1" id="KW-0732">Signal</keyword>
<organism evidence="2 3">
    <name type="scientific">Pseudobacteriovorax antillogorgiicola</name>
    <dbReference type="NCBI Taxonomy" id="1513793"/>
    <lineage>
        <taxon>Bacteria</taxon>
        <taxon>Pseudomonadati</taxon>
        <taxon>Bdellovibrionota</taxon>
        <taxon>Oligoflexia</taxon>
        <taxon>Oligoflexales</taxon>
        <taxon>Pseudobacteriovoracaceae</taxon>
        <taxon>Pseudobacteriovorax</taxon>
    </lineage>
</organism>
<dbReference type="Proteomes" id="UP000192907">
    <property type="component" value="Unassembled WGS sequence"/>
</dbReference>
<dbReference type="InterPro" id="IPR021383">
    <property type="entry name" value="DUF3015"/>
</dbReference>
<gene>
    <name evidence="2" type="ORF">SAMN06296036_108225</name>
</gene>
<accession>A0A1Y6BTF0</accession>
<evidence type="ECO:0000256" key="1">
    <source>
        <dbReference type="SAM" id="SignalP"/>
    </source>
</evidence>
<feature type="signal peptide" evidence="1">
    <location>
        <begin position="1"/>
        <end position="19"/>
    </location>
</feature>
<sequence>MKAQWAICLGLFLSLSSQAYGESAVSKFWNKEFPKNLGCGPGNLVFDEDSWFSTAMASSVNLSSTPLLPLSTTSGISGCNGGPPIVENSRAYHFIVSHMSEIMRDAAHGGGESLEALASLWNLSSDQYPKFVTRLNRNFSNVFGNGDLLLEEIYQSLYAASIAS</sequence>
<evidence type="ECO:0008006" key="4">
    <source>
        <dbReference type="Google" id="ProtNLM"/>
    </source>
</evidence>
<dbReference type="AlphaFoldDB" id="A0A1Y6BTF0"/>
<keyword evidence="3" id="KW-1185">Reference proteome</keyword>
<name>A0A1Y6BTF0_9BACT</name>
<feature type="chain" id="PRO_5013232461" description="DUF3015 domain-containing protein" evidence="1">
    <location>
        <begin position="20"/>
        <end position="164"/>
    </location>
</feature>
<dbReference type="STRING" id="1513793.SAMN06296036_108225"/>
<evidence type="ECO:0000313" key="3">
    <source>
        <dbReference type="Proteomes" id="UP000192907"/>
    </source>
</evidence>
<dbReference type="OrthoDB" id="5344038at2"/>
<dbReference type="EMBL" id="FWZT01000008">
    <property type="protein sequence ID" value="SMF27442.1"/>
    <property type="molecule type" value="Genomic_DNA"/>
</dbReference>
<dbReference type="Pfam" id="PF11220">
    <property type="entry name" value="DUF3015"/>
    <property type="match status" value="1"/>
</dbReference>